<dbReference type="GO" id="GO:0043565">
    <property type="term" value="F:sequence-specific DNA binding"/>
    <property type="evidence" value="ECO:0007669"/>
    <property type="project" value="InterPro"/>
</dbReference>
<gene>
    <name evidence="5" type="ORF">FPZ43_12520</name>
</gene>
<sequence length="302" mass="35548">MKKTTQPIMLNSITDFCDLLGYPKPKNPLLMVVEIACVPMRTDMPLKMIYNFYSVFIKRNIKFPMRYGQQYYDFSEGIMGFSEPKQVFTIDMDQNTPAISGWFLMFHPDLIRKYGLGKKINDYNFFSYSANEALHLSEDEERMIEKIMQDIRNEYEQSIDAFSQDVIVSHLDLLLNYCNRFYNRQFITRRNAEEDLLIKFNQYLRTYFEQDVIEQLPNVNDVAAELNVSAHYLSDMLRNVTGQSAQQHIHKHLIEKAKELLLTTQLTINETAYKLGFEYPQYFNRLFKNKTGLTPAGFRGSN</sequence>
<evidence type="ECO:0000256" key="1">
    <source>
        <dbReference type="ARBA" id="ARBA00023015"/>
    </source>
</evidence>
<dbReference type="PANTHER" id="PTHR43280">
    <property type="entry name" value="ARAC-FAMILY TRANSCRIPTIONAL REGULATOR"/>
    <property type="match status" value="1"/>
</dbReference>
<evidence type="ECO:0000259" key="4">
    <source>
        <dbReference type="PROSITE" id="PS01124"/>
    </source>
</evidence>
<dbReference type="SUPFAM" id="SSF46689">
    <property type="entry name" value="Homeodomain-like"/>
    <property type="match status" value="1"/>
</dbReference>
<keyword evidence="6" id="KW-1185">Reference proteome</keyword>
<dbReference type="Pfam" id="PF12833">
    <property type="entry name" value="HTH_18"/>
    <property type="match status" value="1"/>
</dbReference>
<proteinExistence type="predicted"/>
<evidence type="ECO:0000256" key="2">
    <source>
        <dbReference type="ARBA" id="ARBA00023125"/>
    </source>
</evidence>
<keyword evidence="1" id="KW-0805">Transcription regulation</keyword>
<dbReference type="SMART" id="SM00342">
    <property type="entry name" value="HTH_ARAC"/>
    <property type="match status" value="1"/>
</dbReference>
<dbReference type="PANTHER" id="PTHR43280:SF32">
    <property type="entry name" value="TRANSCRIPTIONAL REGULATORY PROTEIN"/>
    <property type="match status" value="1"/>
</dbReference>
<name>A0A563UCH7_9SPHI</name>
<reference evidence="5 6" key="1">
    <citation type="submission" date="2019-07" db="EMBL/GenBank/DDBJ databases">
        <authorList>
            <person name="Kim J."/>
        </authorList>
    </citation>
    <scope>NUCLEOTIDE SEQUENCE [LARGE SCALE GENOMIC DNA]</scope>
    <source>
        <strain evidence="6">dk17</strain>
    </source>
</reference>
<dbReference type="EMBL" id="VOEJ01000005">
    <property type="protein sequence ID" value="TWR29078.1"/>
    <property type="molecule type" value="Genomic_DNA"/>
</dbReference>
<keyword evidence="3" id="KW-0804">Transcription</keyword>
<dbReference type="InterPro" id="IPR018060">
    <property type="entry name" value="HTH_AraC"/>
</dbReference>
<keyword evidence="2" id="KW-0238">DNA-binding</keyword>
<dbReference type="PROSITE" id="PS01124">
    <property type="entry name" value="HTH_ARAC_FAMILY_2"/>
    <property type="match status" value="1"/>
</dbReference>
<dbReference type="Gene3D" id="1.10.10.60">
    <property type="entry name" value="Homeodomain-like"/>
    <property type="match status" value="1"/>
</dbReference>
<evidence type="ECO:0000313" key="6">
    <source>
        <dbReference type="Proteomes" id="UP000320042"/>
    </source>
</evidence>
<comment type="caution">
    <text evidence="5">The sequence shown here is derived from an EMBL/GenBank/DDBJ whole genome shotgun (WGS) entry which is preliminary data.</text>
</comment>
<dbReference type="Proteomes" id="UP000320042">
    <property type="component" value="Unassembled WGS sequence"/>
</dbReference>
<dbReference type="RefSeq" id="WP_146382260.1">
    <property type="nucleotide sequence ID" value="NZ_VOEJ01000005.1"/>
</dbReference>
<evidence type="ECO:0000256" key="3">
    <source>
        <dbReference type="ARBA" id="ARBA00023163"/>
    </source>
</evidence>
<evidence type="ECO:0000313" key="5">
    <source>
        <dbReference type="EMBL" id="TWR29078.1"/>
    </source>
</evidence>
<dbReference type="InterPro" id="IPR009057">
    <property type="entry name" value="Homeodomain-like_sf"/>
</dbReference>
<organism evidence="5 6">
    <name type="scientific">Mucilaginibacter pallidiroseus</name>
    <dbReference type="NCBI Taxonomy" id="2599295"/>
    <lineage>
        <taxon>Bacteria</taxon>
        <taxon>Pseudomonadati</taxon>
        <taxon>Bacteroidota</taxon>
        <taxon>Sphingobacteriia</taxon>
        <taxon>Sphingobacteriales</taxon>
        <taxon>Sphingobacteriaceae</taxon>
        <taxon>Mucilaginibacter</taxon>
    </lineage>
</organism>
<dbReference type="AlphaFoldDB" id="A0A563UCH7"/>
<protein>
    <submittedName>
        <fullName evidence="5">Helix-turn-helix domain-containing protein</fullName>
    </submittedName>
</protein>
<dbReference type="GO" id="GO:0003700">
    <property type="term" value="F:DNA-binding transcription factor activity"/>
    <property type="evidence" value="ECO:0007669"/>
    <property type="project" value="InterPro"/>
</dbReference>
<accession>A0A563UCH7</accession>
<dbReference type="OrthoDB" id="9816214at2"/>
<feature type="domain" description="HTH araC/xylS-type" evidence="4">
    <location>
        <begin position="202"/>
        <end position="301"/>
    </location>
</feature>